<feature type="compositionally biased region" description="Low complexity" evidence="2">
    <location>
        <begin position="11"/>
        <end position="24"/>
    </location>
</feature>
<accession>A0ABS5DTH8</accession>
<evidence type="ECO:0000256" key="1">
    <source>
        <dbReference type="ARBA" id="ARBA00001954"/>
    </source>
</evidence>
<comment type="caution">
    <text evidence="3">The sequence shown here is derived from an EMBL/GenBank/DDBJ whole genome shotgun (WGS) entry which is preliminary data.</text>
</comment>
<dbReference type="Proteomes" id="UP000672097">
    <property type="component" value="Unassembled WGS sequence"/>
</dbReference>
<gene>
    <name evidence="3" type="ORF">KAK11_03640</name>
</gene>
<dbReference type="PANTHER" id="PTHR20883:SF48">
    <property type="entry name" value="ECTOINE DIOXYGENASE"/>
    <property type="match status" value="1"/>
</dbReference>
<dbReference type="PANTHER" id="PTHR20883">
    <property type="entry name" value="PHYTANOYL-COA DIOXYGENASE DOMAIN CONTAINING 1"/>
    <property type="match status" value="1"/>
</dbReference>
<dbReference type="GO" id="GO:0051213">
    <property type="term" value="F:dioxygenase activity"/>
    <property type="evidence" value="ECO:0007669"/>
    <property type="project" value="UniProtKB-KW"/>
</dbReference>
<evidence type="ECO:0000256" key="2">
    <source>
        <dbReference type="SAM" id="MobiDB-lite"/>
    </source>
</evidence>
<dbReference type="EMBL" id="JAGQDG010000001">
    <property type="protein sequence ID" value="MBQ0934410.1"/>
    <property type="molecule type" value="Genomic_DNA"/>
</dbReference>
<protein>
    <submittedName>
        <fullName evidence="3">Phytanoyl-CoA dioxygenase family protein</fullName>
    </submittedName>
</protein>
<reference evidence="3 4" key="1">
    <citation type="submission" date="2021-04" db="EMBL/GenBank/DDBJ databases">
        <title>The genome sequence of type strain Ideonella paludis KCTC 32238.</title>
        <authorList>
            <person name="Liu Y."/>
        </authorList>
    </citation>
    <scope>NUCLEOTIDE SEQUENCE [LARGE SCALE GENOMIC DNA]</scope>
    <source>
        <strain evidence="3 4">KCTC 32238</strain>
    </source>
</reference>
<dbReference type="Gene3D" id="2.60.120.620">
    <property type="entry name" value="q2cbj1_9rhob like domain"/>
    <property type="match status" value="1"/>
</dbReference>
<keyword evidence="3" id="KW-0560">Oxidoreductase</keyword>
<dbReference type="InterPro" id="IPR008775">
    <property type="entry name" value="Phytyl_CoA_dOase-like"/>
</dbReference>
<organism evidence="3 4">
    <name type="scientific">Ideonella paludis</name>
    <dbReference type="NCBI Taxonomy" id="1233411"/>
    <lineage>
        <taxon>Bacteria</taxon>
        <taxon>Pseudomonadati</taxon>
        <taxon>Pseudomonadota</taxon>
        <taxon>Betaproteobacteria</taxon>
        <taxon>Burkholderiales</taxon>
        <taxon>Sphaerotilaceae</taxon>
        <taxon>Ideonella</taxon>
    </lineage>
</organism>
<comment type="cofactor">
    <cofactor evidence="1">
        <name>Fe(2+)</name>
        <dbReference type="ChEBI" id="CHEBI:29033"/>
    </cofactor>
</comment>
<sequence length="341" mass="37710">MFGFFKKREAATPAPANSDADASPKVPRAADSPLGELWIDQNNALDQADRLGLDALAAADLRQFISQGYLVIPGAISEALADQIVADAHRVRSNPGDYVVRDKGAYINPAHIEEFHLGHRIIDLYAVSAAAREAVFTPRASRLLNLIFGEPALAIQSLYFEYGSQQAVHQDTAYVVSRKPLALAAIWIALEDVQPGTGELCYYPGGHRLPHDLFGGTRKHWIQSQDGVEEHQRYLKSLRERSEAAGLTLETFLPKKGDVLLWHADLPHGGTRISTLHTRRSYVLHFAPKSVKANYMSRIGADYHEHLMPTGDGFSCRHYALAKMRPDGRAPILFDGGISRR</sequence>
<dbReference type="SUPFAM" id="SSF51197">
    <property type="entry name" value="Clavaminate synthase-like"/>
    <property type="match status" value="1"/>
</dbReference>
<evidence type="ECO:0000313" key="3">
    <source>
        <dbReference type="EMBL" id="MBQ0934410.1"/>
    </source>
</evidence>
<dbReference type="RefSeq" id="WP_210806234.1">
    <property type="nucleotide sequence ID" value="NZ_JAGQDG010000001.1"/>
</dbReference>
<keyword evidence="3" id="KW-0223">Dioxygenase</keyword>
<dbReference type="Pfam" id="PF05721">
    <property type="entry name" value="PhyH"/>
    <property type="match status" value="1"/>
</dbReference>
<evidence type="ECO:0000313" key="4">
    <source>
        <dbReference type="Proteomes" id="UP000672097"/>
    </source>
</evidence>
<keyword evidence="4" id="KW-1185">Reference proteome</keyword>
<feature type="compositionally biased region" description="Basic and acidic residues" evidence="2">
    <location>
        <begin position="1"/>
        <end position="10"/>
    </location>
</feature>
<proteinExistence type="predicted"/>
<feature type="region of interest" description="Disordered" evidence="2">
    <location>
        <begin position="1"/>
        <end position="29"/>
    </location>
</feature>
<name>A0ABS5DTH8_9BURK</name>